<proteinExistence type="inferred from homology"/>
<organism evidence="3 4">
    <name type="scientific">Dinothrombium tinctorium</name>
    <dbReference type="NCBI Taxonomy" id="1965070"/>
    <lineage>
        <taxon>Eukaryota</taxon>
        <taxon>Metazoa</taxon>
        <taxon>Ecdysozoa</taxon>
        <taxon>Arthropoda</taxon>
        <taxon>Chelicerata</taxon>
        <taxon>Arachnida</taxon>
        <taxon>Acari</taxon>
        <taxon>Acariformes</taxon>
        <taxon>Trombidiformes</taxon>
        <taxon>Prostigmata</taxon>
        <taxon>Anystina</taxon>
        <taxon>Parasitengona</taxon>
        <taxon>Trombidioidea</taxon>
        <taxon>Trombidiidae</taxon>
        <taxon>Dinothrombium</taxon>
    </lineage>
</organism>
<comment type="similarity">
    <text evidence="1">Belongs to the CSN9 family.</text>
</comment>
<dbReference type="Proteomes" id="UP000285301">
    <property type="component" value="Unassembled WGS sequence"/>
</dbReference>
<dbReference type="STRING" id="1965070.A0A3S3PIR6"/>
<evidence type="ECO:0000256" key="1">
    <source>
        <dbReference type="ARBA" id="ARBA00009162"/>
    </source>
</evidence>
<keyword evidence="2" id="KW-0736">Signalosome</keyword>
<dbReference type="InterPro" id="IPR029391">
    <property type="entry name" value="CSN9_metazoa"/>
</dbReference>
<reference evidence="3 4" key="1">
    <citation type="journal article" date="2018" name="Gigascience">
        <title>Genomes of trombidid mites reveal novel predicted allergens and laterally-transferred genes associated with secondary metabolism.</title>
        <authorList>
            <person name="Dong X."/>
            <person name="Chaisiri K."/>
            <person name="Xia D."/>
            <person name="Armstrong S.D."/>
            <person name="Fang Y."/>
            <person name="Donnelly M.J."/>
            <person name="Kadowaki T."/>
            <person name="McGarry J.W."/>
            <person name="Darby A.C."/>
            <person name="Makepeace B.L."/>
        </authorList>
    </citation>
    <scope>NUCLEOTIDE SEQUENCE [LARGE SCALE GENOMIC DNA]</scope>
    <source>
        <strain evidence="3">UoL-WK</strain>
    </source>
</reference>
<gene>
    <name evidence="3" type="ORF">B4U79_10640</name>
</gene>
<dbReference type="OrthoDB" id="9972368at2759"/>
<accession>A0A3S3PIR6</accession>
<comment type="caution">
    <text evidence="3">The sequence shown here is derived from an EMBL/GenBank/DDBJ whole genome shotgun (WGS) entry which is preliminary data.</text>
</comment>
<evidence type="ECO:0000256" key="2">
    <source>
        <dbReference type="ARBA" id="ARBA00022790"/>
    </source>
</evidence>
<dbReference type="PANTHER" id="PTHR28562">
    <property type="entry name" value="COP9 SIGNALOSOME COMPLEX SUBUNIT 9"/>
    <property type="match status" value="1"/>
</dbReference>
<evidence type="ECO:0000313" key="4">
    <source>
        <dbReference type="Proteomes" id="UP000285301"/>
    </source>
</evidence>
<name>A0A3S3PIR6_9ACAR</name>
<dbReference type="Pfam" id="PF15004">
    <property type="entry name" value="MYEOV2"/>
    <property type="match status" value="1"/>
</dbReference>
<protein>
    <submittedName>
        <fullName evidence="3">Myeloma-overexpressed gene 2 protein-like protein</fullName>
    </submittedName>
</protein>
<keyword evidence="4" id="KW-1185">Reference proteome</keyword>
<evidence type="ECO:0000313" key="3">
    <source>
        <dbReference type="EMBL" id="RWS10418.1"/>
    </source>
</evidence>
<dbReference type="AlphaFoldDB" id="A0A3S3PIR6"/>
<sequence length="87" mass="9932">MNSNALSAIEKAIKSNSDFSRWWDKMKPTTANVVADEMFPEGGQYMDVDDSSAHCSNLMMDLTANEKFVHNDFFNQFDDLLDEDDLD</sequence>
<dbReference type="EMBL" id="NCKU01002101">
    <property type="protein sequence ID" value="RWS10418.1"/>
    <property type="molecule type" value="Genomic_DNA"/>
</dbReference>
<dbReference type="GO" id="GO:0008180">
    <property type="term" value="C:COP9 signalosome"/>
    <property type="evidence" value="ECO:0007669"/>
    <property type="project" value="UniProtKB-KW"/>
</dbReference>